<accession>A0A6A4JNZ2</accession>
<organism evidence="2 3">
    <name type="scientific">Apolygus lucorum</name>
    <name type="common">Small green plant bug</name>
    <name type="synonym">Lygocoris lucorum</name>
    <dbReference type="NCBI Taxonomy" id="248454"/>
    <lineage>
        <taxon>Eukaryota</taxon>
        <taxon>Metazoa</taxon>
        <taxon>Ecdysozoa</taxon>
        <taxon>Arthropoda</taxon>
        <taxon>Hexapoda</taxon>
        <taxon>Insecta</taxon>
        <taxon>Pterygota</taxon>
        <taxon>Neoptera</taxon>
        <taxon>Paraneoptera</taxon>
        <taxon>Hemiptera</taxon>
        <taxon>Heteroptera</taxon>
        <taxon>Panheteroptera</taxon>
        <taxon>Cimicomorpha</taxon>
        <taxon>Miridae</taxon>
        <taxon>Mirini</taxon>
        <taxon>Apolygus</taxon>
    </lineage>
</organism>
<dbReference type="AlphaFoldDB" id="A0A6A4JNZ2"/>
<evidence type="ECO:0000313" key="3">
    <source>
        <dbReference type="Proteomes" id="UP000466442"/>
    </source>
</evidence>
<name>A0A6A4JNZ2_APOLU</name>
<feature type="region of interest" description="Disordered" evidence="1">
    <location>
        <begin position="281"/>
        <end position="373"/>
    </location>
</feature>
<feature type="compositionally biased region" description="Polar residues" evidence="1">
    <location>
        <begin position="350"/>
        <end position="366"/>
    </location>
</feature>
<evidence type="ECO:0000313" key="2">
    <source>
        <dbReference type="EMBL" id="KAF6204920.1"/>
    </source>
</evidence>
<keyword evidence="3" id="KW-1185">Reference proteome</keyword>
<reference evidence="2" key="1">
    <citation type="journal article" date="2021" name="Mol. Ecol. Resour.">
        <title>Apolygus lucorum genome provides insights into omnivorousness and mesophyll feeding.</title>
        <authorList>
            <person name="Liu Y."/>
            <person name="Liu H."/>
            <person name="Wang H."/>
            <person name="Huang T."/>
            <person name="Liu B."/>
            <person name="Yang B."/>
            <person name="Yin L."/>
            <person name="Li B."/>
            <person name="Zhang Y."/>
            <person name="Zhang S."/>
            <person name="Jiang F."/>
            <person name="Zhang X."/>
            <person name="Ren Y."/>
            <person name="Wang B."/>
            <person name="Wang S."/>
            <person name="Lu Y."/>
            <person name="Wu K."/>
            <person name="Fan W."/>
            <person name="Wang G."/>
        </authorList>
    </citation>
    <scope>NUCLEOTIDE SEQUENCE</scope>
    <source>
        <strain evidence="2">12Hb</strain>
    </source>
</reference>
<gene>
    <name evidence="2" type="ORF">GE061_019085</name>
</gene>
<feature type="compositionally biased region" description="Acidic residues" evidence="1">
    <location>
        <begin position="319"/>
        <end position="329"/>
    </location>
</feature>
<comment type="caution">
    <text evidence="2">The sequence shown here is derived from an EMBL/GenBank/DDBJ whole genome shotgun (WGS) entry which is preliminary data.</text>
</comment>
<dbReference type="EMBL" id="WIXP02000009">
    <property type="protein sequence ID" value="KAF6204920.1"/>
    <property type="molecule type" value="Genomic_DNA"/>
</dbReference>
<sequence length="736" mass="81552">MNVLSVKTNTVLVSKNLAQAQFRCLECHKVFISSRHLEKHAVRRHRDSITNLNGSFTGPQEAFNFNDRKLMEVAGRLENVLSLLETKAAEVVDVRPSTAWVGPSPCASPDNLSPILDGNCRNIYVLPSSEIRKPVSLFTLPKEKRFDEEKKEFGADDAELCQNVAGEPRSECSVDSELRDESIDDQSNVGLVTVERAKFRADSAKLENTPANSKENHERVMKIPTGIGSEHIAAAGALGPLIVDLISKLERVSNEPKRVASSCSQTSPEIVEIAVPACSKESHAPVRQKTVRFSEHPITINDEQDESWGTESESANKDDDGDNCVEGNDENGSCAESVEEEESVDKSEPKNSTSADESSTENCPNRTENDPDLDVAGEVQEIRNESCAEDGCTTKLPEVFQNVEEFKQATPEPEALNPDAPCCSQSPSRYAQTKQKILDLVEKCINDLKQSESGKKSASKVVESTSEVQNNLVLQVVEKKDVEVCDEESDDKREERGIVCVRCETEQTIPGLVIAPSSIICRDGCLDIDDMSGDSYEKFMKRYSSNFLKDRKIIEEQIDMISLACKTSLDSGMDQQEQDVAVKRNLDSALPVPIQGLTDTTRRNQSDTLVCHKDNASGLEKSEYAVLLHHETSQVQNLIDMLLTDLQRWRNAKKDELSQAIRVQLEERLSSNLNLLGIQNKAKTLSDTAMASTSCLLEDRRLKALKGPKSSYFDSLKTAFISEIDRIAKSRSDYPI</sequence>
<protein>
    <submittedName>
        <fullName evidence="2">Uncharacterized protein</fullName>
    </submittedName>
</protein>
<dbReference type="PROSITE" id="PS00028">
    <property type="entry name" value="ZINC_FINGER_C2H2_1"/>
    <property type="match status" value="1"/>
</dbReference>
<dbReference type="Proteomes" id="UP000466442">
    <property type="component" value="Linkage Group LG9"/>
</dbReference>
<dbReference type="InterPro" id="IPR013087">
    <property type="entry name" value="Znf_C2H2_type"/>
</dbReference>
<evidence type="ECO:0000256" key="1">
    <source>
        <dbReference type="SAM" id="MobiDB-lite"/>
    </source>
</evidence>
<dbReference type="PROSITE" id="PS50157">
    <property type="entry name" value="ZINC_FINGER_C2H2_2"/>
    <property type="match status" value="1"/>
</dbReference>
<proteinExistence type="predicted"/>